<evidence type="ECO:0000313" key="5">
    <source>
        <dbReference type="Proteomes" id="UP001528912"/>
    </source>
</evidence>
<reference evidence="4 5" key="1">
    <citation type="submission" date="2023-03" db="EMBL/GenBank/DDBJ databases">
        <title>YIM 133296 draft genome.</title>
        <authorList>
            <person name="Xiong L."/>
        </authorList>
    </citation>
    <scope>NUCLEOTIDE SEQUENCE [LARGE SCALE GENOMIC DNA]</scope>
    <source>
        <strain evidence="4 5">YIM 133296</strain>
    </source>
</reference>
<evidence type="ECO:0000256" key="1">
    <source>
        <dbReference type="ARBA" id="ARBA00006096"/>
    </source>
</evidence>
<dbReference type="PRINTS" id="PR00922">
    <property type="entry name" value="DADACBPTASE3"/>
</dbReference>
<comment type="similarity">
    <text evidence="1">Belongs to the peptidase S13 family.</text>
</comment>
<protein>
    <submittedName>
        <fullName evidence="4">D-alanyl-D-alanine carboxypeptidase/D-alanyl-D-alanine-endopeptidase</fullName>
        <ecNumber evidence="4">3.4.16.4</ecNumber>
    </submittedName>
</protein>
<gene>
    <name evidence="4" type="primary">dacB</name>
    <name evidence="4" type="ORF">P4R38_10775</name>
</gene>
<sequence length="475" mass="47803">MRTAGRVAAAGTAVVVLLGGYAALDVYDKVPGVLTTTDAQRDPVPVPGHTAPPPAASAAPPVVPKVEAVAQAADAPVPAPAKVSALVSPLLKSRYLGPTTALTIRDGRTGQHLMDVDADGAHTPASITKMLSAYAIARTLDLGATLDTTVVESSGGSVVLVAGGDTVLNPGSGDPNAVTGRAGLDDLAAQVAKQLKAQGRTSTTVGYDVSYAPGPLQAAHWAQGNVDSGYTARIAMLGLSTQRAHPGTPPPKDPARSTAQAFVKALAGQGISATLGGTTTAAEGAARLGVVHSAPIVDVLGVALQDSDNAMVESLARQAAAKAGRPGDTASVVAWITDTLKRDGIDLRGVRLADASGLGDGTTIPARVLGDLIVRATSGKSPRFEQVVSRLPVAGLNGTVHDRFGVPDARAGVGVVRAKTGSLPSVTSLTGTVLDKDGRLLAFTLINNGKQPRGPLDARAQLDRVVAALAGCGCR</sequence>
<dbReference type="Gene3D" id="3.40.710.10">
    <property type="entry name" value="DD-peptidase/beta-lactamase superfamily"/>
    <property type="match status" value="2"/>
</dbReference>
<feature type="compositionally biased region" description="Pro residues" evidence="3">
    <location>
        <begin position="44"/>
        <end position="55"/>
    </location>
</feature>
<proteinExistence type="inferred from homology"/>
<accession>A0ABT6C9J9</accession>
<dbReference type="PANTHER" id="PTHR30023:SF0">
    <property type="entry name" value="PENICILLIN-SENSITIVE CARBOXYPEPTIDASE A"/>
    <property type="match status" value="1"/>
</dbReference>
<dbReference type="RefSeq" id="WP_277192126.1">
    <property type="nucleotide sequence ID" value="NZ_JAROAV010000028.1"/>
</dbReference>
<evidence type="ECO:0000256" key="3">
    <source>
        <dbReference type="SAM" id="MobiDB-lite"/>
    </source>
</evidence>
<keyword evidence="4" id="KW-0645">Protease</keyword>
<keyword evidence="5" id="KW-1185">Reference proteome</keyword>
<dbReference type="NCBIfam" id="TIGR00666">
    <property type="entry name" value="PBP4"/>
    <property type="match status" value="1"/>
</dbReference>
<dbReference type="EC" id="3.4.16.4" evidence="4"/>
<evidence type="ECO:0000256" key="2">
    <source>
        <dbReference type="ARBA" id="ARBA00022801"/>
    </source>
</evidence>
<organism evidence="4 5">
    <name type="scientific">Luteipulveratus flavus</name>
    <dbReference type="NCBI Taxonomy" id="3031728"/>
    <lineage>
        <taxon>Bacteria</taxon>
        <taxon>Bacillati</taxon>
        <taxon>Actinomycetota</taxon>
        <taxon>Actinomycetes</taxon>
        <taxon>Micrococcales</taxon>
        <taxon>Dermacoccaceae</taxon>
        <taxon>Luteipulveratus</taxon>
    </lineage>
</organism>
<keyword evidence="2 4" id="KW-0378">Hydrolase</keyword>
<dbReference type="InterPro" id="IPR000667">
    <property type="entry name" value="Peptidase_S13"/>
</dbReference>
<dbReference type="SUPFAM" id="SSF56601">
    <property type="entry name" value="beta-lactamase/transpeptidase-like"/>
    <property type="match status" value="1"/>
</dbReference>
<comment type="caution">
    <text evidence="4">The sequence shown here is derived from an EMBL/GenBank/DDBJ whole genome shotgun (WGS) entry which is preliminary data.</text>
</comment>
<feature type="region of interest" description="Disordered" evidence="3">
    <location>
        <begin position="38"/>
        <end position="59"/>
    </location>
</feature>
<name>A0ABT6C9J9_9MICO</name>
<dbReference type="Pfam" id="PF02113">
    <property type="entry name" value="Peptidase_S13"/>
    <property type="match status" value="2"/>
</dbReference>
<dbReference type="EMBL" id="JAROAV010000028">
    <property type="protein sequence ID" value="MDF8264729.1"/>
    <property type="molecule type" value="Genomic_DNA"/>
</dbReference>
<keyword evidence="4" id="KW-0121">Carboxypeptidase</keyword>
<dbReference type="GO" id="GO:0009002">
    <property type="term" value="F:serine-type D-Ala-D-Ala carboxypeptidase activity"/>
    <property type="evidence" value="ECO:0007669"/>
    <property type="project" value="UniProtKB-EC"/>
</dbReference>
<evidence type="ECO:0000313" key="4">
    <source>
        <dbReference type="EMBL" id="MDF8264729.1"/>
    </source>
</evidence>
<dbReference type="Proteomes" id="UP001528912">
    <property type="component" value="Unassembled WGS sequence"/>
</dbReference>
<dbReference type="PANTHER" id="PTHR30023">
    <property type="entry name" value="D-ALANYL-D-ALANINE CARBOXYPEPTIDASE"/>
    <property type="match status" value="1"/>
</dbReference>
<dbReference type="InterPro" id="IPR012338">
    <property type="entry name" value="Beta-lactam/transpept-like"/>
</dbReference>